<keyword evidence="5 13" id="KW-1133">Transmembrane helix</keyword>
<organism evidence="15">
    <name type="scientific">Drosophila grimshawi</name>
    <name type="common">Hawaiian fruit fly</name>
    <name type="synonym">Idiomyia grimshawi</name>
    <dbReference type="NCBI Taxonomy" id="7222"/>
    <lineage>
        <taxon>Eukaryota</taxon>
        <taxon>Metazoa</taxon>
        <taxon>Ecdysozoa</taxon>
        <taxon>Arthropoda</taxon>
        <taxon>Hexapoda</taxon>
        <taxon>Insecta</taxon>
        <taxon>Pterygota</taxon>
        <taxon>Neoptera</taxon>
        <taxon>Endopterygota</taxon>
        <taxon>Diptera</taxon>
        <taxon>Brachycera</taxon>
        <taxon>Muscomorpha</taxon>
        <taxon>Ephydroidea</taxon>
        <taxon>Drosophilidae</taxon>
        <taxon>Drosophila</taxon>
        <taxon>Hawaiian Drosophila</taxon>
    </lineage>
</organism>
<sequence>MDYQYYDEEPDYGDDDADSSLSEDAYTDQEEQGTSEGHYVTYADVTDRLWDSYEHCILPSLHQVLGYIMPLMLGCLLCRLLSSIYASRRRLVASSTRGTSCSWAEANSLKLAPLHLINALCGLGVLYATLGQRMLILLLLSGISYLLLQLVRMGRGQRGATAIAVLSIGSQFIYELAIWQKRDDWPQLRGLQMVTNMKIISLGYDLMATPGSSALRMPNILAYLGYVLNPASCALGPWISYGRYLDSLHQKPHWRQPLPDAAQCGAQPGGAGHLELHCASAGSVLVTLTNLIFTLLAICHLAYLGVVLMNETLIAENELPFMYHWSAAGYLSHYVGIGMFVLYLIIS</sequence>
<dbReference type="InterPro" id="IPR049941">
    <property type="entry name" value="LPLAT_7/PORCN-like"/>
</dbReference>
<feature type="compositionally biased region" description="Acidic residues" evidence="12">
    <location>
        <begin position="1"/>
        <end position="18"/>
    </location>
</feature>
<dbReference type="GO" id="GO:1990698">
    <property type="term" value="F:palmitoleoyltransferase activity"/>
    <property type="evidence" value="ECO:0007669"/>
    <property type="project" value="UniProtKB-EC"/>
</dbReference>
<dbReference type="OrthoDB" id="5968863at2759"/>
<keyword evidence="6 13" id="KW-0472">Membrane</keyword>
<feature type="transmembrane region" description="Helical" evidence="13">
    <location>
        <begin position="134"/>
        <end position="151"/>
    </location>
</feature>
<proteinExistence type="inferred from homology"/>
<evidence type="ECO:0000313" key="15">
    <source>
        <dbReference type="Proteomes" id="UP000001070"/>
    </source>
</evidence>
<feature type="transmembrane region" description="Helical" evidence="13">
    <location>
        <begin position="284"/>
        <end position="303"/>
    </location>
</feature>
<dbReference type="PANTHER" id="PTHR13906:SF12">
    <property type="entry name" value="PROTEIN-SERINE O-PALMITOLEOYLTRANSFERASE PORCUPINE"/>
    <property type="match status" value="1"/>
</dbReference>
<evidence type="ECO:0000256" key="1">
    <source>
        <dbReference type="ARBA" id="ARBA00004141"/>
    </source>
</evidence>
<accession>B4JXQ7</accession>
<dbReference type="GO" id="GO:0061355">
    <property type="term" value="P:Wnt protein secretion"/>
    <property type="evidence" value="ECO:0007669"/>
    <property type="project" value="TreeGrafter"/>
</dbReference>
<dbReference type="AlphaFoldDB" id="B4JXQ7"/>
<reference evidence="14 15" key="1">
    <citation type="journal article" date="2007" name="Nature">
        <title>Evolution of genes and genomes on the Drosophila phylogeny.</title>
        <authorList>
            <consortium name="Drosophila 12 Genomes Consortium"/>
            <person name="Clark A.G."/>
            <person name="Eisen M.B."/>
            <person name="Smith D.R."/>
            <person name="Bergman C.M."/>
            <person name="Oliver B."/>
            <person name="Markow T.A."/>
            <person name="Kaufman T.C."/>
            <person name="Kellis M."/>
            <person name="Gelbart W."/>
            <person name="Iyer V.N."/>
            <person name="Pollard D.A."/>
            <person name="Sackton T.B."/>
            <person name="Larracuente A.M."/>
            <person name="Singh N.D."/>
            <person name="Abad J.P."/>
            <person name="Abt D.N."/>
            <person name="Adryan B."/>
            <person name="Aguade M."/>
            <person name="Akashi H."/>
            <person name="Anderson W.W."/>
            <person name="Aquadro C.F."/>
            <person name="Ardell D.H."/>
            <person name="Arguello R."/>
            <person name="Artieri C.G."/>
            <person name="Barbash D.A."/>
            <person name="Barker D."/>
            <person name="Barsanti P."/>
            <person name="Batterham P."/>
            <person name="Batzoglou S."/>
            <person name="Begun D."/>
            <person name="Bhutkar A."/>
            <person name="Blanco E."/>
            <person name="Bosak S.A."/>
            <person name="Bradley R.K."/>
            <person name="Brand A.D."/>
            <person name="Brent M.R."/>
            <person name="Brooks A.N."/>
            <person name="Brown R.H."/>
            <person name="Butlin R.K."/>
            <person name="Caggese C."/>
            <person name="Calvi B.R."/>
            <person name="Bernardo de Carvalho A."/>
            <person name="Caspi A."/>
            <person name="Castrezana S."/>
            <person name="Celniker S.E."/>
            <person name="Chang J.L."/>
            <person name="Chapple C."/>
            <person name="Chatterji S."/>
            <person name="Chinwalla A."/>
            <person name="Civetta A."/>
            <person name="Clifton S.W."/>
            <person name="Comeron J.M."/>
            <person name="Costello J.C."/>
            <person name="Coyne J.A."/>
            <person name="Daub J."/>
            <person name="David R.G."/>
            <person name="Delcher A.L."/>
            <person name="Delehaunty K."/>
            <person name="Do C.B."/>
            <person name="Ebling H."/>
            <person name="Edwards K."/>
            <person name="Eickbush T."/>
            <person name="Evans J.D."/>
            <person name="Filipski A."/>
            <person name="Findeiss S."/>
            <person name="Freyhult E."/>
            <person name="Fulton L."/>
            <person name="Fulton R."/>
            <person name="Garcia A.C."/>
            <person name="Gardiner A."/>
            <person name="Garfield D.A."/>
            <person name="Garvin B.E."/>
            <person name="Gibson G."/>
            <person name="Gilbert D."/>
            <person name="Gnerre S."/>
            <person name="Godfrey J."/>
            <person name="Good R."/>
            <person name="Gotea V."/>
            <person name="Gravely B."/>
            <person name="Greenberg A.J."/>
            <person name="Griffiths-Jones S."/>
            <person name="Gross S."/>
            <person name="Guigo R."/>
            <person name="Gustafson E.A."/>
            <person name="Haerty W."/>
            <person name="Hahn M.W."/>
            <person name="Halligan D.L."/>
            <person name="Halpern A.L."/>
            <person name="Halter G.M."/>
            <person name="Han M.V."/>
            <person name="Heger A."/>
            <person name="Hillier L."/>
            <person name="Hinrichs A.S."/>
            <person name="Holmes I."/>
            <person name="Hoskins R.A."/>
            <person name="Hubisz M.J."/>
            <person name="Hultmark D."/>
            <person name="Huntley M.A."/>
            <person name="Jaffe D.B."/>
            <person name="Jagadeeshan S."/>
            <person name="Jeck W.R."/>
            <person name="Johnson J."/>
            <person name="Jones C.D."/>
            <person name="Jordan W.C."/>
            <person name="Karpen G.H."/>
            <person name="Kataoka E."/>
            <person name="Keightley P.D."/>
            <person name="Kheradpour P."/>
            <person name="Kirkness E.F."/>
            <person name="Koerich L.B."/>
            <person name="Kristiansen K."/>
            <person name="Kudrna D."/>
            <person name="Kulathinal R.J."/>
            <person name="Kumar S."/>
            <person name="Kwok R."/>
            <person name="Lander E."/>
            <person name="Langley C.H."/>
            <person name="Lapoint R."/>
            <person name="Lazzaro B.P."/>
            <person name="Lee S.J."/>
            <person name="Levesque L."/>
            <person name="Li R."/>
            <person name="Lin C.F."/>
            <person name="Lin M.F."/>
            <person name="Lindblad-Toh K."/>
            <person name="Llopart A."/>
            <person name="Long M."/>
            <person name="Low L."/>
            <person name="Lozovsky E."/>
            <person name="Lu J."/>
            <person name="Luo M."/>
            <person name="Machado C.A."/>
            <person name="Makalowski W."/>
            <person name="Marzo M."/>
            <person name="Matsuda M."/>
            <person name="Matzkin L."/>
            <person name="McAllister B."/>
            <person name="McBride C.S."/>
            <person name="McKernan B."/>
            <person name="McKernan K."/>
            <person name="Mendez-Lago M."/>
            <person name="Minx P."/>
            <person name="Mollenhauer M.U."/>
            <person name="Montooth K."/>
            <person name="Mount S.M."/>
            <person name="Mu X."/>
            <person name="Myers E."/>
            <person name="Negre B."/>
            <person name="Newfeld S."/>
            <person name="Nielsen R."/>
            <person name="Noor M.A."/>
            <person name="O'Grady P."/>
            <person name="Pachter L."/>
            <person name="Papaceit M."/>
            <person name="Parisi M.J."/>
            <person name="Parisi M."/>
            <person name="Parts L."/>
            <person name="Pedersen J.S."/>
            <person name="Pesole G."/>
            <person name="Phillippy A.M."/>
            <person name="Ponting C.P."/>
            <person name="Pop M."/>
            <person name="Porcelli D."/>
            <person name="Powell J.R."/>
            <person name="Prohaska S."/>
            <person name="Pruitt K."/>
            <person name="Puig M."/>
            <person name="Quesneville H."/>
            <person name="Ram K.R."/>
            <person name="Rand D."/>
            <person name="Rasmussen M.D."/>
            <person name="Reed L.K."/>
            <person name="Reenan R."/>
            <person name="Reily A."/>
            <person name="Remington K.A."/>
            <person name="Rieger T.T."/>
            <person name="Ritchie M.G."/>
            <person name="Robin C."/>
            <person name="Rogers Y.H."/>
            <person name="Rohde C."/>
            <person name="Rozas J."/>
            <person name="Rubenfield M.J."/>
            <person name="Ruiz A."/>
            <person name="Russo S."/>
            <person name="Salzberg S.L."/>
            <person name="Sanchez-Gracia A."/>
            <person name="Saranga D.J."/>
            <person name="Sato H."/>
            <person name="Schaeffer S.W."/>
            <person name="Schatz M.C."/>
            <person name="Schlenke T."/>
            <person name="Schwartz R."/>
            <person name="Segarra C."/>
            <person name="Singh R.S."/>
            <person name="Sirot L."/>
            <person name="Sirota M."/>
            <person name="Sisneros N.B."/>
            <person name="Smith C.D."/>
            <person name="Smith T.F."/>
            <person name="Spieth J."/>
            <person name="Stage D.E."/>
            <person name="Stark A."/>
            <person name="Stephan W."/>
            <person name="Strausberg R.L."/>
            <person name="Strempel S."/>
            <person name="Sturgill D."/>
            <person name="Sutton G."/>
            <person name="Sutton G.G."/>
            <person name="Tao W."/>
            <person name="Teichmann S."/>
            <person name="Tobari Y.N."/>
            <person name="Tomimura Y."/>
            <person name="Tsolas J.M."/>
            <person name="Valente V.L."/>
            <person name="Venter E."/>
            <person name="Venter J.C."/>
            <person name="Vicario S."/>
            <person name="Vieira F.G."/>
            <person name="Vilella A.J."/>
            <person name="Villasante A."/>
            <person name="Walenz B."/>
            <person name="Wang J."/>
            <person name="Wasserman M."/>
            <person name="Watts T."/>
            <person name="Wilson D."/>
            <person name="Wilson R.K."/>
            <person name="Wing R.A."/>
            <person name="Wolfner M.F."/>
            <person name="Wong A."/>
            <person name="Wong G.K."/>
            <person name="Wu C.I."/>
            <person name="Wu G."/>
            <person name="Yamamoto D."/>
            <person name="Yang H.P."/>
            <person name="Yang S.P."/>
            <person name="Yorke J.A."/>
            <person name="Yoshida K."/>
            <person name="Zdobnov E."/>
            <person name="Zhang P."/>
            <person name="Zhang Y."/>
            <person name="Zimin A.V."/>
            <person name="Baldwin J."/>
            <person name="Abdouelleil A."/>
            <person name="Abdulkadir J."/>
            <person name="Abebe A."/>
            <person name="Abera B."/>
            <person name="Abreu J."/>
            <person name="Acer S.C."/>
            <person name="Aftuck L."/>
            <person name="Alexander A."/>
            <person name="An P."/>
            <person name="Anderson E."/>
            <person name="Anderson S."/>
            <person name="Arachi H."/>
            <person name="Azer M."/>
            <person name="Bachantsang P."/>
            <person name="Barry A."/>
            <person name="Bayul T."/>
            <person name="Berlin A."/>
            <person name="Bessette D."/>
            <person name="Bloom T."/>
            <person name="Blye J."/>
            <person name="Boguslavskiy L."/>
            <person name="Bonnet C."/>
            <person name="Boukhgalter B."/>
            <person name="Bourzgui I."/>
            <person name="Brown A."/>
            <person name="Cahill P."/>
            <person name="Channer S."/>
            <person name="Cheshatsang Y."/>
            <person name="Chuda L."/>
            <person name="Citroen M."/>
            <person name="Collymore A."/>
            <person name="Cooke P."/>
            <person name="Costello M."/>
            <person name="D'Aco K."/>
            <person name="Daza R."/>
            <person name="De Haan G."/>
            <person name="DeGray S."/>
            <person name="DeMaso C."/>
            <person name="Dhargay N."/>
            <person name="Dooley K."/>
            <person name="Dooley E."/>
            <person name="Doricent M."/>
            <person name="Dorje P."/>
            <person name="Dorjee K."/>
            <person name="Dupes A."/>
            <person name="Elong R."/>
            <person name="Falk J."/>
            <person name="Farina A."/>
            <person name="Faro S."/>
            <person name="Ferguson D."/>
            <person name="Fisher S."/>
            <person name="Foley C.D."/>
            <person name="Franke A."/>
            <person name="Friedrich D."/>
            <person name="Gadbois L."/>
            <person name="Gearin G."/>
            <person name="Gearin C.R."/>
            <person name="Giannoukos G."/>
            <person name="Goode T."/>
            <person name="Graham J."/>
            <person name="Grandbois E."/>
            <person name="Grewal S."/>
            <person name="Gyaltsen K."/>
            <person name="Hafez N."/>
            <person name="Hagos B."/>
            <person name="Hall J."/>
            <person name="Henson C."/>
            <person name="Hollinger A."/>
            <person name="Honan T."/>
            <person name="Huard M.D."/>
            <person name="Hughes L."/>
            <person name="Hurhula B."/>
            <person name="Husby M.E."/>
            <person name="Kamat A."/>
            <person name="Kanga B."/>
            <person name="Kashin S."/>
            <person name="Khazanovich D."/>
            <person name="Kisner P."/>
            <person name="Lance K."/>
            <person name="Lara M."/>
            <person name="Lee W."/>
            <person name="Lennon N."/>
            <person name="Letendre F."/>
            <person name="LeVine R."/>
            <person name="Lipovsky A."/>
            <person name="Liu X."/>
            <person name="Liu J."/>
            <person name="Liu S."/>
            <person name="Lokyitsang T."/>
            <person name="Lokyitsang Y."/>
            <person name="Lubonja R."/>
            <person name="Lui A."/>
            <person name="MacDonald P."/>
            <person name="Magnisalis V."/>
            <person name="Maru K."/>
            <person name="Matthews C."/>
            <person name="McCusker W."/>
            <person name="McDonough S."/>
            <person name="Mehta T."/>
            <person name="Meldrim J."/>
            <person name="Meneus L."/>
            <person name="Mihai O."/>
            <person name="Mihalev A."/>
            <person name="Mihova T."/>
            <person name="Mittelman R."/>
            <person name="Mlenga V."/>
            <person name="Montmayeur A."/>
            <person name="Mulrain L."/>
            <person name="Navidi A."/>
            <person name="Naylor J."/>
            <person name="Negash T."/>
            <person name="Nguyen T."/>
            <person name="Nguyen N."/>
            <person name="Nicol R."/>
            <person name="Norbu C."/>
            <person name="Norbu N."/>
            <person name="Novod N."/>
            <person name="O'Neill B."/>
            <person name="Osman S."/>
            <person name="Markiewicz E."/>
            <person name="Oyono O.L."/>
            <person name="Patti C."/>
            <person name="Phunkhang P."/>
            <person name="Pierre F."/>
            <person name="Priest M."/>
            <person name="Raghuraman S."/>
            <person name="Rege F."/>
            <person name="Reyes R."/>
            <person name="Rise C."/>
            <person name="Rogov P."/>
            <person name="Ross K."/>
            <person name="Ryan E."/>
            <person name="Settipalli S."/>
            <person name="Shea T."/>
            <person name="Sherpa N."/>
            <person name="Shi L."/>
            <person name="Shih D."/>
            <person name="Sparrow T."/>
            <person name="Spaulding J."/>
            <person name="Stalker J."/>
            <person name="Stange-Thomann N."/>
            <person name="Stavropoulos S."/>
            <person name="Stone C."/>
            <person name="Strader C."/>
            <person name="Tesfaye S."/>
            <person name="Thomson T."/>
            <person name="Thoulutsang Y."/>
            <person name="Thoulutsang D."/>
            <person name="Topham K."/>
            <person name="Topping I."/>
            <person name="Tsamla T."/>
            <person name="Vassiliev H."/>
            <person name="Vo A."/>
            <person name="Wangchuk T."/>
            <person name="Wangdi T."/>
            <person name="Weiand M."/>
            <person name="Wilkinson J."/>
            <person name="Wilson A."/>
            <person name="Yadav S."/>
            <person name="Young G."/>
            <person name="Yu Q."/>
            <person name="Zembek L."/>
            <person name="Zhong D."/>
            <person name="Zimmer A."/>
            <person name="Zwirko Z."/>
            <person name="Jaffe D.B."/>
            <person name="Alvarez P."/>
            <person name="Brockman W."/>
            <person name="Butler J."/>
            <person name="Chin C."/>
            <person name="Gnerre S."/>
            <person name="Grabherr M."/>
            <person name="Kleber M."/>
            <person name="Mauceli E."/>
            <person name="MacCallum I."/>
        </authorList>
    </citation>
    <scope>NUCLEOTIDE SEQUENCE [LARGE SCALE GENOMIC DNA]</scope>
    <source>
        <strain evidence="15">Tucson 15287-2541.00</strain>
    </source>
</reference>
<evidence type="ECO:0000256" key="6">
    <source>
        <dbReference type="ARBA" id="ARBA00023136"/>
    </source>
</evidence>
<name>B4JXQ7_DROGR</name>
<feature type="transmembrane region" description="Helical" evidence="13">
    <location>
        <begin position="67"/>
        <end position="87"/>
    </location>
</feature>
<feature type="transmembrane region" description="Helical" evidence="13">
    <location>
        <begin position="108"/>
        <end position="128"/>
    </location>
</feature>
<dbReference type="OMA" id="AICHLAY"/>
<dbReference type="GO" id="GO:0005783">
    <property type="term" value="C:endoplasmic reticulum"/>
    <property type="evidence" value="ECO:0007669"/>
    <property type="project" value="TreeGrafter"/>
</dbReference>
<evidence type="ECO:0000256" key="3">
    <source>
        <dbReference type="ARBA" id="ARBA00022687"/>
    </source>
</evidence>
<dbReference type="Proteomes" id="UP000001070">
    <property type="component" value="Unassembled WGS sequence"/>
</dbReference>
<dbReference type="HOGENOM" id="CLU_048745_0_0_1"/>
<dbReference type="GO" id="GO:0016055">
    <property type="term" value="P:Wnt signaling pathway"/>
    <property type="evidence" value="ECO:0007669"/>
    <property type="project" value="UniProtKB-KW"/>
</dbReference>
<evidence type="ECO:0000256" key="11">
    <source>
        <dbReference type="ARBA" id="ARBA00047978"/>
    </source>
</evidence>
<evidence type="ECO:0000256" key="2">
    <source>
        <dbReference type="ARBA" id="ARBA00022679"/>
    </source>
</evidence>
<keyword evidence="2" id="KW-0808">Transferase</keyword>
<comment type="similarity">
    <text evidence="8">Belongs to the membrane-bound acyltransferase family. Porcupine subfamily.</text>
</comment>
<evidence type="ECO:0000256" key="9">
    <source>
        <dbReference type="ARBA" id="ARBA00038867"/>
    </source>
</evidence>
<dbReference type="GO" id="GO:0030258">
    <property type="term" value="P:lipid modification"/>
    <property type="evidence" value="ECO:0007669"/>
    <property type="project" value="TreeGrafter"/>
</dbReference>
<evidence type="ECO:0000256" key="5">
    <source>
        <dbReference type="ARBA" id="ARBA00022989"/>
    </source>
</evidence>
<keyword evidence="4 13" id="KW-0812">Transmembrane</keyword>
<evidence type="ECO:0000256" key="8">
    <source>
        <dbReference type="ARBA" id="ARBA00038269"/>
    </source>
</evidence>
<feature type="transmembrane region" description="Helical" evidence="13">
    <location>
        <begin position="323"/>
        <end position="346"/>
    </location>
</feature>
<evidence type="ECO:0000313" key="14">
    <source>
        <dbReference type="EMBL" id="EDV95156.1"/>
    </source>
</evidence>
<comment type="catalytic activity">
    <reaction evidence="11">
        <text>[Wnt protein]-L-serine + (9Z)-hexadecenoyl-CoA = [Wnt protein]-O-(9Z)-hexadecenoyl-L-serine + CoA</text>
        <dbReference type="Rhea" id="RHEA:45336"/>
        <dbReference type="Rhea" id="RHEA-COMP:11170"/>
        <dbReference type="Rhea" id="RHEA-COMP:11171"/>
        <dbReference type="ChEBI" id="CHEBI:29999"/>
        <dbReference type="ChEBI" id="CHEBI:57287"/>
        <dbReference type="ChEBI" id="CHEBI:61540"/>
        <dbReference type="ChEBI" id="CHEBI:85189"/>
        <dbReference type="EC" id="2.3.1.250"/>
    </reaction>
</comment>
<feature type="region of interest" description="Disordered" evidence="12">
    <location>
        <begin position="1"/>
        <end position="34"/>
    </location>
</feature>
<gene>
    <name evidence="14" type="primary">Dgri\GH17785</name>
    <name evidence="14" type="ORF">Dgri_GH17785</name>
</gene>
<comment type="subcellular location">
    <subcellularLocation>
        <location evidence="1">Membrane</location>
        <topology evidence="1">Multi-pass membrane protein</topology>
    </subcellularLocation>
</comment>
<keyword evidence="7" id="KW-0012">Acyltransferase</keyword>
<dbReference type="EMBL" id="CH916376">
    <property type="protein sequence ID" value="EDV95156.1"/>
    <property type="molecule type" value="Genomic_DNA"/>
</dbReference>
<evidence type="ECO:0000256" key="12">
    <source>
        <dbReference type="SAM" id="MobiDB-lite"/>
    </source>
</evidence>
<dbReference type="EC" id="2.3.1.250" evidence="9"/>
<evidence type="ECO:0000256" key="10">
    <source>
        <dbReference type="ARBA" id="ARBA00040371"/>
    </source>
</evidence>
<dbReference type="STRING" id="7222.B4JXQ7"/>
<dbReference type="eggNOG" id="KOG4312">
    <property type="taxonomic scope" value="Eukaryota"/>
</dbReference>
<evidence type="ECO:0000256" key="13">
    <source>
        <dbReference type="SAM" id="Phobius"/>
    </source>
</evidence>
<keyword evidence="15" id="KW-1185">Reference proteome</keyword>
<dbReference type="PANTHER" id="PTHR13906">
    <property type="entry name" value="PORCUPINE"/>
    <property type="match status" value="1"/>
</dbReference>
<keyword evidence="3" id="KW-0879">Wnt signaling pathway</keyword>
<dbReference type="Pfam" id="PF03062">
    <property type="entry name" value="MBOAT"/>
    <property type="match status" value="1"/>
</dbReference>
<dbReference type="GO" id="GO:0017147">
    <property type="term" value="F:Wnt-protein binding"/>
    <property type="evidence" value="ECO:0007669"/>
    <property type="project" value="TreeGrafter"/>
</dbReference>
<evidence type="ECO:0000256" key="4">
    <source>
        <dbReference type="ARBA" id="ARBA00022692"/>
    </source>
</evidence>
<dbReference type="PhylomeDB" id="B4JXQ7"/>
<protein>
    <recommendedName>
        <fullName evidence="10">Protein-serine O-palmitoleoyltransferase porcupine</fullName>
        <ecNumber evidence="9">2.3.1.250</ecNumber>
    </recommendedName>
</protein>
<dbReference type="InterPro" id="IPR004299">
    <property type="entry name" value="MBOAT_fam"/>
</dbReference>
<dbReference type="FunCoup" id="B4JXQ7">
    <property type="interactions" value="462"/>
</dbReference>
<dbReference type="GO" id="GO:0016020">
    <property type="term" value="C:membrane"/>
    <property type="evidence" value="ECO:0007669"/>
    <property type="project" value="UniProtKB-SubCell"/>
</dbReference>
<evidence type="ECO:0000256" key="7">
    <source>
        <dbReference type="ARBA" id="ARBA00023315"/>
    </source>
</evidence>
<dbReference type="InParanoid" id="B4JXQ7"/>